<name>A0A1X7EP90_9PROT</name>
<sequence>MEKILARMRNNPRDWRIEDLEAVARAQGVNIRKPSGSHVIFDYAGVVEAPSVPAHRPIKPVYVKAFLAFIEAVRERQAMEWREAQENDR</sequence>
<evidence type="ECO:0008006" key="3">
    <source>
        <dbReference type="Google" id="ProtNLM"/>
    </source>
</evidence>
<evidence type="ECO:0000313" key="1">
    <source>
        <dbReference type="EMBL" id="SMF37540.1"/>
    </source>
</evidence>
<proteinExistence type="predicted"/>
<gene>
    <name evidence="1" type="ORF">SAMN02982917_1939</name>
</gene>
<dbReference type="EMBL" id="FXAK01000002">
    <property type="protein sequence ID" value="SMF37540.1"/>
    <property type="molecule type" value="Genomic_DNA"/>
</dbReference>
<organism evidence="1 2">
    <name type="scientific">Azospirillum oryzae</name>
    <dbReference type="NCBI Taxonomy" id="286727"/>
    <lineage>
        <taxon>Bacteria</taxon>
        <taxon>Pseudomonadati</taxon>
        <taxon>Pseudomonadota</taxon>
        <taxon>Alphaproteobacteria</taxon>
        <taxon>Rhodospirillales</taxon>
        <taxon>Azospirillaceae</taxon>
        <taxon>Azospirillum</taxon>
    </lineage>
</organism>
<evidence type="ECO:0000313" key="2">
    <source>
        <dbReference type="Proteomes" id="UP000192936"/>
    </source>
</evidence>
<dbReference type="Proteomes" id="UP000192936">
    <property type="component" value="Unassembled WGS sequence"/>
</dbReference>
<dbReference type="STRING" id="286727.SAMN02982917_1939"/>
<dbReference type="AlphaFoldDB" id="A0A1X7EP90"/>
<dbReference type="RefSeq" id="WP_208621161.1">
    <property type="nucleotide sequence ID" value="NZ_FXAK01000002.1"/>
</dbReference>
<reference evidence="1 2" key="1">
    <citation type="submission" date="2017-04" db="EMBL/GenBank/DDBJ databases">
        <authorList>
            <person name="Afonso C.L."/>
            <person name="Miller P.J."/>
            <person name="Scott M.A."/>
            <person name="Spackman E."/>
            <person name="Goraichik I."/>
            <person name="Dimitrov K.M."/>
            <person name="Suarez D.L."/>
            <person name="Swayne D.E."/>
        </authorList>
    </citation>
    <scope>NUCLEOTIDE SEQUENCE [LARGE SCALE GENOMIC DNA]</scope>
    <source>
        <strain evidence="1 2">A2P</strain>
    </source>
</reference>
<protein>
    <recommendedName>
        <fullName evidence="3">Type II toxin-antitoxin system HicA family toxin</fullName>
    </recommendedName>
</protein>
<accession>A0A1X7EP90</accession>